<dbReference type="InterPro" id="IPR036188">
    <property type="entry name" value="FAD/NAD-bd_sf"/>
</dbReference>
<comment type="caution">
    <text evidence="6">The sequence shown here is derived from an EMBL/GenBank/DDBJ whole genome shotgun (WGS) entry which is preliminary data.</text>
</comment>
<feature type="binding site" evidence="3">
    <location>
        <position position="91"/>
    </location>
    <ligand>
        <name>FAD</name>
        <dbReference type="ChEBI" id="CHEBI:57692"/>
    </ligand>
</feature>
<dbReference type="Pfam" id="PF00732">
    <property type="entry name" value="GMC_oxred_N"/>
    <property type="match status" value="1"/>
</dbReference>
<comment type="similarity">
    <text evidence="1">Belongs to the GMC oxidoreductase family.</text>
</comment>
<comment type="cofactor">
    <cofactor evidence="3">
        <name>FAD</name>
        <dbReference type="ChEBI" id="CHEBI:57692"/>
    </cofactor>
</comment>
<dbReference type="InterPro" id="IPR000172">
    <property type="entry name" value="GMC_OxRdtase_N"/>
</dbReference>
<keyword evidence="3" id="KW-0285">Flavoprotein</keyword>
<dbReference type="Proteomes" id="UP000623129">
    <property type="component" value="Unassembled WGS sequence"/>
</dbReference>
<dbReference type="Gene3D" id="3.50.50.60">
    <property type="entry name" value="FAD/NAD(P)-binding domain"/>
    <property type="match status" value="1"/>
</dbReference>
<dbReference type="PANTHER" id="PTHR45968">
    <property type="entry name" value="OSJNBA0019K04.7 PROTEIN"/>
    <property type="match status" value="1"/>
</dbReference>
<gene>
    <name evidence="6" type="ORF">FCM35_KLT04977</name>
</gene>
<evidence type="ECO:0000256" key="3">
    <source>
        <dbReference type="PIRSR" id="PIRSR000137-2"/>
    </source>
</evidence>
<evidence type="ECO:0000313" key="7">
    <source>
        <dbReference type="Proteomes" id="UP000623129"/>
    </source>
</evidence>
<dbReference type="SUPFAM" id="SSF51905">
    <property type="entry name" value="FAD/NAD(P)-binding domain"/>
    <property type="match status" value="1"/>
</dbReference>
<dbReference type="Pfam" id="PF05199">
    <property type="entry name" value="GMC_oxred_C"/>
    <property type="match status" value="1"/>
</dbReference>
<keyword evidence="2" id="KW-0732">Signal</keyword>
<dbReference type="Gene3D" id="3.30.410.40">
    <property type="match status" value="1"/>
</dbReference>
<evidence type="ECO:0000256" key="2">
    <source>
        <dbReference type="ARBA" id="ARBA00022729"/>
    </source>
</evidence>
<feature type="binding site" evidence="3">
    <location>
        <begin position="510"/>
        <end position="511"/>
    </location>
    <ligand>
        <name>FAD</name>
        <dbReference type="ChEBI" id="CHEBI:57692"/>
    </ligand>
</feature>
<keyword evidence="4" id="KW-1015">Disulfide bond</keyword>
<proteinExistence type="inferred from homology"/>
<dbReference type="GO" id="GO:0016829">
    <property type="term" value="F:lyase activity"/>
    <property type="evidence" value="ECO:0007669"/>
    <property type="project" value="UniProtKB-KW"/>
</dbReference>
<dbReference type="OrthoDB" id="269227at2759"/>
<organism evidence="6 7">
    <name type="scientific">Carex littledalei</name>
    <dbReference type="NCBI Taxonomy" id="544730"/>
    <lineage>
        <taxon>Eukaryota</taxon>
        <taxon>Viridiplantae</taxon>
        <taxon>Streptophyta</taxon>
        <taxon>Embryophyta</taxon>
        <taxon>Tracheophyta</taxon>
        <taxon>Spermatophyta</taxon>
        <taxon>Magnoliopsida</taxon>
        <taxon>Liliopsida</taxon>
        <taxon>Poales</taxon>
        <taxon>Cyperaceae</taxon>
        <taxon>Cyperoideae</taxon>
        <taxon>Cariceae</taxon>
        <taxon>Carex</taxon>
        <taxon>Carex subgen. Euthyceras</taxon>
    </lineage>
</organism>
<feature type="domain" description="Glucose-methanol-choline oxidoreductase N-terminal" evidence="5">
    <location>
        <begin position="256"/>
        <end position="270"/>
    </location>
</feature>
<sequence length="548" mass="59255">MRFTQDATQFPAESEYDYIIVGGGAAGCPLAATLSGGGRRVLLLERGGAPDEFPFLATSSGFLTTLSTTNQESPAQPFASEEGVPNTRARVLGGGSAINAGFYSRAHPEFFTDVPLNWDLHEVNRSYEWIERALVHRPEVRGWQAALRDGLIEAGVGPYNGFTVNHLTGTKIGGSIFDAAGRRHSAADLLAYARPDRIRVAIRATVDRIFLNQVQPGDSSINPVATEAVGVVFLDRLGRRHHAMTRPGGEVILCAGALGSPQLLLLSGVGPRSYLATWGIPVAVPNPDVGQYLYDNPRNGISILPPGSIDHSLIQVVGILDGGDAFLEAASYVVPFVSPVESILLHRSSTPIYINVATIMEKVAGPASFGSLRLASLDPRDSPLVRFNYFTDPSNLDLNRCVSGLRRVGDVLQSRSMAVFRPAIGTWGPSQRGSGVRRGDFRYVGSALPANRSDDDVMRGFCRRNVATLWHYHGGCVAGKVVDREFRVIGTRGLRIVDGSVLAVSPGTNPQATIMMMGRYVGQRILASRRYRRNRRRLTPPPPPPPDL</sequence>
<dbReference type="PROSITE" id="PS00624">
    <property type="entry name" value="GMC_OXRED_2"/>
    <property type="match status" value="1"/>
</dbReference>
<protein>
    <submittedName>
        <fullName evidence="6">(R)-mandelonitrile lyase-like protein</fullName>
    </submittedName>
</protein>
<dbReference type="PANTHER" id="PTHR45968:SF2">
    <property type="entry name" value="(R)-MANDELONITRILE LYASE-LIKE"/>
    <property type="match status" value="1"/>
</dbReference>
<dbReference type="EMBL" id="SWLB01000014">
    <property type="protein sequence ID" value="KAF3329646.1"/>
    <property type="molecule type" value="Genomic_DNA"/>
</dbReference>
<feature type="binding site" evidence="3">
    <location>
        <position position="206"/>
    </location>
    <ligand>
        <name>FAD</name>
        <dbReference type="ChEBI" id="CHEBI:57692"/>
    </ligand>
</feature>
<dbReference type="GO" id="GO:0050660">
    <property type="term" value="F:flavin adenine dinucleotide binding"/>
    <property type="evidence" value="ECO:0007669"/>
    <property type="project" value="InterPro"/>
</dbReference>
<dbReference type="SUPFAM" id="SSF54373">
    <property type="entry name" value="FAD-linked reductases, C-terminal domain"/>
    <property type="match status" value="1"/>
</dbReference>
<reference evidence="6" key="1">
    <citation type="submission" date="2020-01" db="EMBL/GenBank/DDBJ databases">
        <title>Genome sequence of Kobresia littledalei, the first chromosome-level genome in the family Cyperaceae.</title>
        <authorList>
            <person name="Qu G."/>
        </authorList>
    </citation>
    <scope>NUCLEOTIDE SEQUENCE</scope>
    <source>
        <strain evidence="6">C.B.Clarke</strain>
        <tissue evidence="6">Leaf</tissue>
    </source>
</reference>
<feature type="binding site" evidence="3">
    <location>
        <position position="499"/>
    </location>
    <ligand>
        <name>FAD</name>
        <dbReference type="ChEBI" id="CHEBI:57692"/>
    </ligand>
</feature>
<name>A0A833R450_9POAL</name>
<dbReference type="InterPro" id="IPR012132">
    <property type="entry name" value="GMC_OxRdtase"/>
</dbReference>
<accession>A0A833R450</accession>
<dbReference type="GO" id="GO:0016614">
    <property type="term" value="F:oxidoreductase activity, acting on CH-OH group of donors"/>
    <property type="evidence" value="ECO:0007669"/>
    <property type="project" value="InterPro"/>
</dbReference>
<dbReference type="PROSITE" id="PS51257">
    <property type="entry name" value="PROKAR_LIPOPROTEIN"/>
    <property type="match status" value="1"/>
</dbReference>
<keyword evidence="6" id="KW-0456">Lyase</keyword>
<keyword evidence="3" id="KW-0274">FAD</keyword>
<dbReference type="AlphaFoldDB" id="A0A833R450"/>
<feature type="binding site" evidence="3">
    <location>
        <begin position="470"/>
        <end position="471"/>
    </location>
    <ligand>
        <name>FAD</name>
        <dbReference type="ChEBI" id="CHEBI:57692"/>
    </ligand>
</feature>
<dbReference type="PIRSF" id="PIRSF000137">
    <property type="entry name" value="Alcohol_oxidase"/>
    <property type="match status" value="1"/>
</dbReference>
<dbReference type="InterPro" id="IPR007867">
    <property type="entry name" value="GMC_OxRtase_C"/>
</dbReference>
<evidence type="ECO:0000259" key="5">
    <source>
        <dbReference type="PROSITE" id="PS00624"/>
    </source>
</evidence>
<evidence type="ECO:0000313" key="6">
    <source>
        <dbReference type="EMBL" id="KAF3329646.1"/>
    </source>
</evidence>
<dbReference type="InterPro" id="IPR051871">
    <property type="entry name" value="GMC_Oxidoreductase-Related"/>
</dbReference>
<evidence type="ECO:0000256" key="4">
    <source>
        <dbReference type="PIRSR" id="PIRSR000137-3"/>
    </source>
</evidence>
<feature type="disulfide bond" evidence="4">
    <location>
        <begin position="401"/>
        <end position="462"/>
    </location>
</feature>
<keyword evidence="7" id="KW-1185">Reference proteome</keyword>
<evidence type="ECO:0000256" key="1">
    <source>
        <dbReference type="ARBA" id="ARBA00010790"/>
    </source>
</evidence>